<dbReference type="Gene3D" id="3.40.190.10">
    <property type="entry name" value="Periplasmic binding protein-like II"/>
    <property type="match status" value="2"/>
</dbReference>
<evidence type="ECO:0000256" key="3">
    <source>
        <dbReference type="ARBA" id="ARBA00023125"/>
    </source>
</evidence>
<evidence type="ECO:0000256" key="1">
    <source>
        <dbReference type="ARBA" id="ARBA00009437"/>
    </source>
</evidence>
<dbReference type="GO" id="GO:0043565">
    <property type="term" value="F:sequence-specific DNA binding"/>
    <property type="evidence" value="ECO:0007669"/>
    <property type="project" value="TreeGrafter"/>
</dbReference>
<evidence type="ECO:0000313" key="7">
    <source>
        <dbReference type="Proteomes" id="UP001217500"/>
    </source>
</evidence>
<accession>A0AAF0BL45</accession>
<dbReference type="InterPro" id="IPR005119">
    <property type="entry name" value="LysR_subst-bd"/>
</dbReference>
<dbReference type="GO" id="GO:0006351">
    <property type="term" value="P:DNA-templated transcription"/>
    <property type="evidence" value="ECO:0007669"/>
    <property type="project" value="TreeGrafter"/>
</dbReference>
<evidence type="ECO:0000313" key="6">
    <source>
        <dbReference type="EMBL" id="WCL55019.1"/>
    </source>
</evidence>
<dbReference type="Gene3D" id="1.10.10.10">
    <property type="entry name" value="Winged helix-like DNA-binding domain superfamily/Winged helix DNA-binding domain"/>
    <property type="match status" value="1"/>
</dbReference>
<dbReference type="InterPro" id="IPR036390">
    <property type="entry name" value="WH_DNA-bd_sf"/>
</dbReference>
<gene>
    <name evidence="6" type="primary">gcvA</name>
    <name evidence="6" type="ORF">PH603_04505</name>
</gene>
<dbReference type="SUPFAM" id="SSF46785">
    <property type="entry name" value="Winged helix' DNA-binding domain"/>
    <property type="match status" value="1"/>
</dbReference>
<keyword evidence="4" id="KW-0804">Transcription</keyword>
<dbReference type="PANTHER" id="PTHR30537:SF26">
    <property type="entry name" value="GLYCINE CLEAVAGE SYSTEM TRANSCRIPTIONAL ACTIVATOR"/>
    <property type="match status" value="1"/>
</dbReference>
<feature type="domain" description="HTH lysR-type" evidence="5">
    <location>
        <begin position="6"/>
        <end position="63"/>
    </location>
</feature>
<dbReference type="Pfam" id="PF00126">
    <property type="entry name" value="HTH_1"/>
    <property type="match status" value="1"/>
</dbReference>
<dbReference type="GO" id="GO:0003700">
    <property type="term" value="F:DNA-binding transcription factor activity"/>
    <property type="evidence" value="ECO:0007669"/>
    <property type="project" value="InterPro"/>
</dbReference>
<organism evidence="6 7">
    <name type="scientific">Gimibacter soli</name>
    <dbReference type="NCBI Taxonomy" id="3024400"/>
    <lineage>
        <taxon>Bacteria</taxon>
        <taxon>Pseudomonadati</taxon>
        <taxon>Pseudomonadota</taxon>
        <taxon>Alphaproteobacteria</taxon>
        <taxon>Kordiimonadales</taxon>
        <taxon>Temperatibacteraceae</taxon>
        <taxon>Gimibacter</taxon>
    </lineage>
</organism>
<reference evidence="6" key="1">
    <citation type="submission" date="2023-01" db="EMBL/GenBank/DDBJ databases">
        <title>The genome sequence of Kordiimonadaceae bacterium 6D33.</title>
        <authorList>
            <person name="Liu Y."/>
        </authorList>
    </citation>
    <scope>NUCLEOTIDE SEQUENCE</scope>
    <source>
        <strain evidence="6">6D33</strain>
    </source>
</reference>
<dbReference type="KEGG" id="gso:PH603_04505"/>
<dbReference type="Pfam" id="PF03466">
    <property type="entry name" value="LysR_substrate"/>
    <property type="match status" value="1"/>
</dbReference>
<evidence type="ECO:0000256" key="2">
    <source>
        <dbReference type="ARBA" id="ARBA00023015"/>
    </source>
</evidence>
<evidence type="ECO:0000256" key="4">
    <source>
        <dbReference type="ARBA" id="ARBA00023163"/>
    </source>
</evidence>
<evidence type="ECO:0000259" key="5">
    <source>
        <dbReference type="PROSITE" id="PS50931"/>
    </source>
</evidence>
<dbReference type="PROSITE" id="PS50931">
    <property type="entry name" value="HTH_LYSR"/>
    <property type="match status" value="1"/>
</dbReference>
<dbReference type="FunFam" id="1.10.10.10:FF:000038">
    <property type="entry name" value="Glycine cleavage system transcriptional activator"/>
    <property type="match status" value="1"/>
</dbReference>
<name>A0AAF0BL45_9PROT</name>
<dbReference type="PANTHER" id="PTHR30537">
    <property type="entry name" value="HTH-TYPE TRANSCRIPTIONAL REGULATOR"/>
    <property type="match status" value="1"/>
</dbReference>
<dbReference type="AlphaFoldDB" id="A0AAF0BL45"/>
<keyword evidence="3" id="KW-0238">DNA-binding</keyword>
<dbReference type="SUPFAM" id="SSF53850">
    <property type="entry name" value="Periplasmic binding protein-like II"/>
    <property type="match status" value="1"/>
</dbReference>
<comment type="similarity">
    <text evidence="1">Belongs to the LysR transcriptional regulatory family.</text>
</comment>
<protein>
    <submittedName>
        <fullName evidence="6">Transcriptional regulator GcvA</fullName>
    </submittedName>
</protein>
<dbReference type="RefSeq" id="WP_289504771.1">
    <property type="nucleotide sequence ID" value="NZ_CP116805.1"/>
</dbReference>
<proteinExistence type="inferred from homology"/>
<dbReference type="InterPro" id="IPR036388">
    <property type="entry name" value="WH-like_DNA-bd_sf"/>
</dbReference>
<dbReference type="PRINTS" id="PR00039">
    <property type="entry name" value="HTHLYSR"/>
</dbReference>
<dbReference type="InterPro" id="IPR058163">
    <property type="entry name" value="LysR-type_TF_proteobact-type"/>
</dbReference>
<dbReference type="EMBL" id="CP116805">
    <property type="protein sequence ID" value="WCL55019.1"/>
    <property type="molecule type" value="Genomic_DNA"/>
</dbReference>
<keyword evidence="7" id="KW-1185">Reference proteome</keyword>
<dbReference type="NCBIfam" id="NF008352">
    <property type="entry name" value="PRK11139.1"/>
    <property type="match status" value="1"/>
</dbReference>
<dbReference type="InterPro" id="IPR000847">
    <property type="entry name" value="LysR_HTH_N"/>
</dbReference>
<dbReference type="CDD" id="cd08432">
    <property type="entry name" value="PBP2_GcdR_TrpI_HvrB_AmpR_like"/>
    <property type="match status" value="1"/>
</dbReference>
<dbReference type="Proteomes" id="UP001217500">
    <property type="component" value="Chromosome"/>
</dbReference>
<keyword evidence="2" id="KW-0805">Transcription regulation</keyword>
<sequence>MKRSMLPLNALRAFDAAARHMSFKRAADDLAVTPAAISQQIRSLEDVLGVELFRRTNRSLVLTEAAQLSLTPLREAFEKLEEAVSVLTSSKSSTVIKVAVSPSFASKWLVPRLASYYERRPDAIVKISASLALTDFKAEDVDLAIRYGAGKYPGLVAEEVLRETVFPVCSPDLLNSGIRLDEPADLTAQTLIHDDSFSEDDSAPSWAMWLRAAGVELMDGMPALHFNTHSLAIEAAVAGRGIALARSAIAAEDLKAGRLVRLFGEAVPVGFAHYIVYPADKAKSERVQDFIDWLKEETQRPDEDGNYAA</sequence>